<evidence type="ECO:0000313" key="2">
    <source>
        <dbReference type="EMBL" id="KAI1868265.1"/>
    </source>
</evidence>
<sequence length="438" mass="50543">MLTQDSKTCLFSGIDPQDLDPTIRDSVKVTQELGFRFLWVDALCIFQDDDTWKTRELEIMGQIYRNATFTIVASWAEDVKNGFCIAAYQHKTWLVVATDNPNPPSGSEWKRVVRSARNRYYSGRLQFAHDQTTWICYCSEPPAQECDGWLAGTWYGHDIYSDDYFEDIMTMVRSKKDSFQTKKVLWNWYALVKVYSNRKLRYCDDRLPAISALAREFASILGDRYICGLWKSDLPFGLMWLPRKLHYSVSGGTSGPSWSWASYDGETRWWVRKHQGWRPDQDFEILGSVIELTSPGNPFGKVKAAELHVRGLLLPPIQYIEIDPNEFDGRDAGEALQTFVSFDYNDDPRVQPDSGFSLSFLVVGNREWSRIDGLVVLEEEENRYSRVGCFRIMDLSPMTPENISPEVGGRLAKSHEELRACLRILWGVEHNVRQFVLI</sequence>
<keyword evidence="3" id="KW-1185">Reference proteome</keyword>
<dbReference type="AlphaFoldDB" id="A0A9P9WKN3"/>
<dbReference type="EMBL" id="JAFIMR010000017">
    <property type="protein sequence ID" value="KAI1868265.1"/>
    <property type="molecule type" value="Genomic_DNA"/>
</dbReference>
<dbReference type="Pfam" id="PF06985">
    <property type="entry name" value="HET"/>
    <property type="match status" value="1"/>
</dbReference>
<dbReference type="PANTHER" id="PTHR33112">
    <property type="entry name" value="DOMAIN PROTEIN, PUTATIVE-RELATED"/>
    <property type="match status" value="1"/>
</dbReference>
<organism evidence="2 3">
    <name type="scientific">Neoarthrinium moseri</name>
    <dbReference type="NCBI Taxonomy" id="1658444"/>
    <lineage>
        <taxon>Eukaryota</taxon>
        <taxon>Fungi</taxon>
        <taxon>Dikarya</taxon>
        <taxon>Ascomycota</taxon>
        <taxon>Pezizomycotina</taxon>
        <taxon>Sordariomycetes</taxon>
        <taxon>Xylariomycetidae</taxon>
        <taxon>Amphisphaeriales</taxon>
        <taxon>Apiosporaceae</taxon>
        <taxon>Neoarthrinium</taxon>
    </lineage>
</organism>
<evidence type="ECO:0000259" key="1">
    <source>
        <dbReference type="Pfam" id="PF06985"/>
    </source>
</evidence>
<accession>A0A9P9WKN3</accession>
<evidence type="ECO:0000313" key="3">
    <source>
        <dbReference type="Proteomes" id="UP000829685"/>
    </source>
</evidence>
<feature type="domain" description="Heterokaryon incompatibility" evidence="1">
    <location>
        <begin position="15"/>
        <end position="88"/>
    </location>
</feature>
<protein>
    <recommendedName>
        <fullName evidence="1">Heterokaryon incompatibility domain-containing protein</fullName>
    </recommendedName>
</protein>
<name>A0A9P9WKN3_9PEZI</name>
<dbReference type="Proteomes" id="UP000829685">
    <property type="component" value="Unassembled WGS sequence"/>
</dbReference>
<comment type="caution">
    <text evidence="2">The sequence shown here is derived from an EMBL/GenBank/DDBJ whole genome shotgun (WGS) entry which is preliminary data.</text>
</comment>
<reference evidence="2" key="1">
    <citation type="submission" date="2021-03" db="EMBL/GenBank/DDBJ databases">
        <title>Revisited historic fungal species revealed as producer of novel bioactive compounds through whole genome sequencing and comparative genomics.</title>
        <authorList>
            <person name="Vignolle G.A."/>
            <person name="Hochenegger N."/>
            <person name="Mach R.L."/>
            <person name="Mach-Aigner A.R."/>
            <person name="Javad Rahimi M."/>
            <person name="Salim K.A."/>
            <person name="Chan C.M."/>
            <person name="Lim L.B.L."/>
            <person name="Cai F."/>
            <person name="Druzhinina I.S."/>
            <person name="U'Ren J.M."/>
            <person name="Derntl C."/>
        </authorList>
    </citation>
    <scope>NUCLEOTIDE SEQUENCE</scope>
    <source>
        <strain evidence="2">TUCIM 5799</strain>
    </source>
</reference>
<dbReference type="PANTHER" id="PTHR33112:SF16">
    <property type="entry name" value="HETEROKARYON INCOMPATIBILITY DOMAIN-CONTAINING PROTEIN"/>
    <property type="match status" value="1"/>
</dbReference>
<dbReference type="InterPro" id="IPR010730">
    <property type="entry name" value="HET"/>
</dbReference>
<proteinExistence type="predicted"/>
<gene>
    <name evidence="2" type="ORF">JX265_007088</name>
</gene>